<dbReference type="EMBL" id="HACM01009822">
    <property type="protein sequence ID" value="CRZ10264.1"/>
    <property type="molecule type" value="Transcribed_RNA"/>
</dbReference>
<sequence>NCVCIVDSLLDNKIQNILDNKWCVDGGMTLTEFCPDGMHFLKLFLLAFNMNYEPYCCKYHADDFWNCHNFTKKKTEYDDLKDSRKRLDNCKCESGSQRANIIFGTSHV</sequence>
<feature type="non-terminal residue" evidence="1">
    <location>
        <position position="1"/>
    </location>
</feature>
<evidence type="ECO:0000313" key="1">
    <source>
        <dbReference type="EMBL" id="CRZ10264.1"/>
    </source>
</evidence>
<organism evidence="1">
    <name type="scientific">Spongospora subterranea</name>
    <dbReference type="NCBI Taxonomy" id="70186"/>
    <lineage>
        <taxon>Eukaryota</taxon>
        <taxon>Sar</taxon>
        <taxon>Rhizaria</taxon>
        <taxon>Endomyxa</taxon>
        <taxon>Phytomyxea</taxon>
        <taxon>Plasmodiophorida</taxon>
        <taxon>Plasmodiophoridae</taxon>
        <taxon>Spongospora</taxon>
    </lineage>
</organism>
<protein>
    <submittedName>
        <fullName evidence="1">Uncharacterized protein</fullName>
    </submittedName>
</protein>
<reference evidence="1" key="1">
    <citation type="submission" date="2015-04" db="EMBL/GenBank/DDBJ databases">
        <title>The genome sequence of the plant pathogenic Rhizarian Plasmodiophora brassicae reveals insights in its biotrophic life cycle and the origin of chitin synthesis.</title>
        <authorList>
            <person name="Schwelm A."/>
            <person name="Fogelqvist J."/>
            <person name="Knaust A."/>
            <person name="Julke S."/>
            <person name="Lilja T."/>
            <person name="Dhandapani V."/>
            <person name="Bonilla-Rosso G."/>
            <person name="Karlsson M."/>
            <person name="Shevchenko A."/>
            <person name="Choi S.R."/>
            <person name="Kim H.G."/>
            <person name="Park J.Y."/>
            <person name="Lim Y.P."/>
            <person name="Ludwig-Muller J."/>
            <person name="Dixelius C."/>
        </authorList>
    </citation>
    <scope>NUCLEOTIDE SEQUENCE</scope>
    <source>
        <tissue evidence="1">Potato root galls</tissue>
    </source>
</reference>
<dbReference type="AlphaFoldDB" id="A0A0H5RNE9"/>
<proteinExistence type="predicted"/>
<accession>A0A0H5RNE9</accession>
<name>A0A0H5RNE9_9EUKA</name>